<comment type="caution">
    <text evidence="1">The sequence shown here is derived from an EMBL/GenBank/DDBJ whole genome shotgun (WGS) entry which is preliminary data.</text>
</comment>
<dbReference type="RefSeq" id="WP_285983696.1">
    <property type="nucleotide sequence ID" value="NZ_JASVDS010000005.1"/>
</dbReference>
<dbReference type="Proteomes" id="UP001238603">
    <property type="component" value="Unassembled WGS sequence"/>
</dbReference>
<dbReference type="EMBL" id="JASVDS010000005">
    <property type="protein sequence ID" value="MDL5033613.1"/>
    <property type="molecule type" value="Genomic_DNA"/>
</dbReference>
<reference evidence="1 2" key="1">
    <citation type="submission" date="2023-06" db="EMBL/GenBank/DDBJ databases">
        <title>Pelomonas sp. APW6 16S ribosomal RNA gene genome sequencing and assembly.</title>
        <authorList>
            <person name="Woo H."/>
        </authorList>
    </citation>
    <scope>NUCLEOTIDE SEQUENCE [LARGE SCALE GENOMIC DNA]</scope>
    <source>
        <strain evidence="1 2">APW6</strain>
    </source>
</reference>
<keyword evidence="1" id="KW-0966">Cell projection</keyword>
<organism evidence="1 2">
    <name type="scientific">Roseateles subflavus</name>
    <dbReference type="NCBI Taxonomy" id="3053353"/>
    <lineage>
        <taxon>Bacteria</taxon>
        <taxon>Pseudomonadati</taxon>
        <taxon>Pseudomonadota</taxon>
        <taxon>Betaproteobacteria</taxon>
        <taxon>Burkholderiales</taxon>
        <taxon>Sphaerotilaceae</taxon>
        <taxon>Roseateles</taxon>
    </lineage>
</organism>
<sequence length="269" mass="28692">MREPPFSKTPQDQADGLRKLFAASRTRIIPVVSNPEVLDAGVLLEGLCAACSEMGLQTLVVDAGELSPAASEMAAVDLSACVERLSAQVSYLAARGLPLRYINANGSAAEFLRALGEAAPQADVMILHAPAAELARVLNSREMRPVLLADTDARSVTHAYAGMKWLSQRSGIMVYSLLMACHPQLRLAERIAQQISSCGDGFLGAVLRDWACMDPRTPPSAPLSPEVRHLARELLAVVPQGFASDAAHDARPLRPLVNLRSARPAVAAN</sequence>
<keyword evidence="1" id="KW-0969">Cilium</keyword>
<evidence type="ECO:0000313" key="2">
    <source>
        <dbReference type="Proteomes" id="UP001238603"/>
    </source>
</evidence>
<proteinExistence type="predicted"/>
<evidence type="ECO:0000313" key="1">
    <source>
        <dbReference type="EMBL" id="MDL5033613.1"/>
    </source>
</evidence>
<keyword evidence="1" id="KW-0282">Flagellum</keyword>
<accession>A0ABT7LL73</accession>
<gene>
    <name evidence="1" type="ORF">QRD43_16995</name>
</gene>
<protein>
    <submittedName>
        <fullName evidence="1">Flagellar biosynthesis protein</fullName>
    </submittedName>
</protein>
<name>A0ABT7LL73_9BURK</name>
<keyword evidence="2" id="KW-1185">Reference proteome</keyword>